<feature type="compositionally biased region" description="Basic and acidic residues" evidence="1">
    <location>
        <begin position="34"/>
        <end position="44"/>
    </location>
</feature>
<name>A0A975BLS6_9BACT</name>
<evidence type="ECO:0000313" key="4">
    <source>
        <dbReference type="Proteomes" id="UP000663722"/>
    </source>
</evidence>
<dbReference type="AlphaFoldDB" id="A0A975BLS6"/>
<proteinExistence type="predicted"/>
<reference evidence="3" key="1">
    <citation type="journal article" date="2021" name="Microb. Physiol.">
        <title>Proteogenomic Insights into the Physiology of Marine, Sulfate-Reducing, Filamentous Desulfonema limicola and Desulfonema magnum.</title>
        <authorList>
            <person name="Schnaars V."/>
            <person name="Wohlbrand L."/>
            <person name="Scheve S."/>
            <person name="Hinrichs C."/>
            <person name="Reinhardt R."/>
            <person name="Rabus R."/>
        </authorList>
    </citation>
    <scope>NUCLEOTIDE SEQUENCE</scope>
    <source>
        <strain evidence="3">4be13</strain>
    </source>
</reference>
<protein>
    <submittedName>
        <fullName evidence="3">Uncharacterized protein</fullName>
    </submittedName>
</protein>
<keyword evidence="2" id="KW-1133">Transmembrane helix</keyword>
<keyword evidence="2" id="KW-0812">Transmembrane</keyword>
<keyword evidence="4" id="KW-1185">Reference proteome</keyword>
<evidence type="ECO:0000256" key="2">
    <source>
        <dbReference type="SAM" id="Phobius"/>
    </source>
</evidence>
<gene>
    <name evidence="3" type="ORF">dnm_040940</name>
</gene>
<sequence length="348" mass="39720">MLISILATLNFLFFFLSLTLLYLLKKNRNTQNNEAKKSDEHQNTSDHPFSRSMPREQEEIPNKILSVYQEVIAKIERIRGLQTSAVIKVESATESSILQLSNLIRRLEGTRNKATEILNMMKEKISLSIVKDTLEKKYDLNDSDTVRKKYEQMLKEVIGQLSLITEQKSQDVDKLDNIREKIKEAADEMGDMASYLSGSREQGSESAKAIEKKLRETNAFIEKSVVSLREAVYIESRFIYSTMLLLQDVVLSLVESFIQLNTIMDNTLGESSSLEDEINTIIVNLQCEDVCKEMSEYTLQILSSIVNDLHGLDIAGLVENDFIKIDEKEKLPEPEAVNLVTEEDVTFF</sequence>
<dbReference type="RefSeq" id="WP_207682995.1">
    <property type="nucleotide sequence ID" value="NZ_CP061800.1"/>
</dbReference>
<dbReference type="KEGG" id="dmm:dnm_040940"/>
<dbReference type="EMBL" id="CP061800">
    <property type="protein sequence ID" value="QTA88054.1"/>
    <property type="molecule type" value="Genomic_DNA"/>
</dbReference>
<dbReference type="Proteomes" id="UP000663722">
    <property type="component" value="Chromosome"/>
</dbReference>
<keyword evidence="2" id="KW-0472">Membrane</keyword>
<feature type="region of interest" description="Disordered" evidence="1">
    <location>
        <begin position="33"/>
        <end position="57"/>
    </location>
</feature>
<feature type="transmembrane region" description="Helical" evidence="2">
    <location>
        <begin position="6"/>
        <end position="24"/>
    </location>
</feature>
<evidence type="ECO:0000313" key="3">
    <source>
        <dbReference type="EMBL" id="QTA88054.1"/>
    </source>
</evidence>
<organism evidence="3 4">
    <name type="scientific">Desulfonema magnum</name>
    <dbReference type="NCBI Taxonomy" id="45655"/>
    <lineage>
        <taxon>Bacteria</taxon>
        <taxon>Pseudomonadati</taxon>
        <taxon>Thermodesulfobacteriota</taxon>
        <taxon>Desulfobacteria</taxon>
        <taxon>Desulfobacterales</taxon>
        <taxon>Desulfococcaceae</taxon>
        <taxon>Desulfonema</taxon>
    </lineage>
</organism>
<accession>A0A975BLS6</accession>
<evidence type="ECO:0000256" key="1">
    <source>
        <dbReference type="SAM" id="MobiDB-lite"/>
    </source>
</evidence>